<protein>
    <recommendedName>
        <fullName evidence="9">Magnesium transporter MgtE</fullName>
    </recommendedName>
</protein>
<feature type="transmembrane region" description="Helical" evidence="9">
    <location>
        <begin position="296"/>
        <end position="316"/>
    </location>
</feature>
<evidence type="ECO:0000259" key="10">
    <source>
        <dbReference type="PROSITE" id="PS51371"/>
    </source>
</evidence>
<evidence type="ECO:0000256" key="4">
    <source>
        <dbReference type="ARBA" id="ARBA00022692"/>
    </source>
</evidence>
<dbReference type="AlphaFoldDB" id="A0A415M9Z4"/>
<keyword evidence="7 9" id="KW-0472">Membrane</keyword>
<dbReference type="PANTHER" id="PTHR43773:SF1">
    <property type="entry name" value="MAGNESIUM TRANSPORTER MGTE"/>
    <property type="match status" value="1"/>
</dbReference>
<dbReference type="InterPro" id="IPR006669">
    <property type="entry name" value="MgtE_transporter"/>
</dbReference>
<dbReference type="SMART" id="SM00116">
    <property type="entry name" value="CBS"/>
    <property type="match status" value="2"/>
</dbReference>
<evidence type="ECO:0000256" key="9">
    <source>
        <dbReference type="RuleBase" id="RU362011"/>
    </source>
</evidence>
<dbReference type="Gene3D" id="3.10.580.10">
    <property type="entry name" value="CBS-domain"/>
    <property type="match status" value="1"/>
</dbReference>
<gene>
    <name evidence="11" type="primary">mgtE</name>
    <name evidence="11" type="ORF">DW007_10130</name>
</gene>
<keyword evidence="3 9" id="KW-0813">Transport</keyword>
<keyword evidence="4 9" id="KW-0812">Transmembrane</keyword>
<evidence type="ECO:0000256" key="7">
    <source>
        <dbReference type="ARBA" id="ARBA00023136"/>
    </source>
</evidence>
<dbReference type="Proteomes" id="UP000285201">
    <property type="component" value="Unassembled WGS sequence"/>
</dbReference>
<evidence type="ECO:0000313" key="11">
    <source>
        <dbReference type="EMBL" id="RHL67072.1"/>
    </source>
</evidence>
<dbReference type="InterPro" id="IPR036739">
    <property type="entry name" value="SLC41_membr_dom_sf"/>
</dbReference>
<feature type="transmembrane region" description="Helical" evidence="9">
    <location>
        <begin position="453"/>
        <end position="472"/>
    </location>
</feature>
<dbReference type="GO" id="GO:0015095">
    <property type="term" value="F:magnesium ion transmembrane transporter activity"/>
    <property type="evidence" value="ECO:0007669"/>
    <property type="project" value="UniProtKB-UniRule"/>
</dbReference>
<dbReference type="GO" id="GO:0046872">
    <property type="term" value="F:metal ion binding"/>
    <property type="evidence" value="ECO:0007669"/>
    <property type="project" value="UniProtKB-KW"/>
</dbReference>
<comment type="function">
    <text evidence="9">Acts as a magnesium transporter.</text>
</comment>
<evidence type="ECO:0000256" key="2">
    <source>
        <dbReference type="ARBA" id="ARBA00009749"/>
    </source>
</evidence>
<keyword evidence="8" id="KW-0129">CBS domain</keyword>
<dbReference type="GO" id="GO:0005886">
    <property type="term" value="C:plasma membrane"/>
    <property type="evidence" value="ECO:0007669"/>
    <property type="project" value="UniProtKB-SubCell"/>
</dbReference>
<dbReference type="Pfam" id="PF03448">
    <property type="entry name" value="MgtE_N"/>
    <property type="match status" value="1"/>
</dbReference>
<dbReference type="SUPFAM" id="SSF54631">
    <property type="entry name" value="CBS-domain pair"/>
    <property type="match status" value="1"/>
</dbReference>
<dbReference type="InterPro" id="IPR046342">
    <property type="entry name" value="CBS_dom_sf"/>
</dbReference>
<accession>A0A415M9Z4</accession>
<dbReference type="RefSeq" id="WP_118371109.1">
    <property type="nucleotide sequence ID" value="NZ_QROY01000008.1"/>
</dbReference>
<feature type="transmembrane region" description="Helical" evidence="9">
    <location>
        <begin position="373"/>
        <end position="394"/>
    </location>
</feature>
<dbReference type="Gene3D" id="1.25.60.10">
    <property type="entry name" value="MgtE N-terminal domain-like"/>
    <property type="match status" value="1"/>
</dbReference>
<dbReference type="Pfam" id="PF01769">
    <property type="entry name" value="MgtE"/>
    <property type="match status" value="1"/>
</dbReference>
<feature type="domain" description="CBS" evidence="10">
    <location>
        <begin position="214"/>
        <end position="272"/>
    </location>
</feature>
<evidence type="ECO:0000313" key="12">
    <source>
        <dbReference type="Proteomes" id="UP000285201"/>
    </source>
</evidence>
<dbReference type="PROSITE" id="PS51371">
    <property type="entry name" value="CBS"/>
    <property type="match status" value="2"/>
</dbReference>
<organism evidence="11 12">
    <name type="scientific">Lachnospira eligens</name>
    <dbReference type="NCBI Taxonomy" id="39485"/>
    <lineage>
        <taxon>Bacteria</taxon>
        <taxon>Bacillati</taxon>
        <taxon>Bacillota</taxon>
        <taxon>Clostridia</taxon>
        <taxon>Lachnospirales</taxon>
        <taxon>Lachnospiraceae</taxon>
        <taxon>Lachnospira</taxon>
    </lineage>
</organism>
<evidence type="ECO:0000256" key="8">
    <source>
        <dbReference type="PROSITE-ProRule" id="PRU00703"/>
    </source>
</evidence>
<feature type="transmembrane region" description="Helical" evidence="9">
    <location>
        <begin position="322"/>
        <end position="352"/>
    </location>
</feature>
<keyword evidence="9" id="KW-0479">Metal-binding</keyword>
<sequence>MPNSGKKEVTMNKVLFPTKDYVKELVRIFKSSKNSQKLVKTLSKYHEKDIAEAITLLTPAERQHIYNVLDEHMIAEIFSYLDDAEKYLEELSLEKAARVVSYMDSDDAVDVLDDLSETKKNEIVEHLDADAKEDVQKLLSYEDDEIGSCMTNNFICIPDNLTIREAMSALVKQAGEHDNISTIYVVNSADKFAGAIDLKDLIIARQNDNLADIISSSYPYVYEHENINECIDKIADYEEDSIPVLTDDGKICGILTATDIVELVDDAMSDDYAKLAGLTSEDDLSEPTLVSIRKRLPWLIILLFLGMAVSSVVGIFESVVAVLPIVICFQSLVLDMAGNVGTQSLAVTIRVLMDETLSAKKKLSLLFKEMKIGFINGASLGIMALVFLGVYIHIFKKYAWISAFLISGCVGLSLIVAMVVSSLVGTIIPMFFHKIHIDPAVASGPLITTVNDLVAVVTYYGLAMIFLVEIFHV</sequence>
<keyword evidence="6 9" id="KW-1133">Transmembrane helix</keyword>
<dbReference type="InterPro" id="IPR006668">
    <property type="entry name" value="Mg_transptr_MgtE_intracell_dom"/>
</dbReference>
<dbReference type="EMBL" id="QROY01000008">
    <property type="protein sequence ID" value="RHL67072.1"/>
    <property type="molecule type" value="Genomic_DNA"/>
</dbReference>
<feature type="transmembrane region" description="Helical" evidence="9">
    <location>
        <begin position="400"/>
        <end position="432"/>
    </location>
</feature>
<reference evidence="11 12" key="1">
    <citation type="submission" date="2018-08" db="EMBL/GenBank/DDBJ databases">
        <title>A genome reference for cultivated species of the human gut microbiota.</title>
        <authorList>
            <person name="Zou Y."/>
            <person name="Xue W."/>
            <person name="Luo G."/>
        </authorList>
    </citation>
    <scope>NUCLEOTIDE SEQUENCE [LARGE SCALE GENOMIC DNA]</scope>
    <source>
        <strain evidence="11 12">AF36-7BH</strain>
    </source>
</reference>
<proteinExistence type="inferred from homology"/>
<dbReference type="SMART" id="SM00924">
    <property type="entry name" value="MgtE_N"/>
    <property type="match status" value="1"/>
</dbReference>
<evidence type="ECO:0000256" key="5">
    <source>
        <dbReference type="ARBA" id="ARBA00022842"/>
    </source>
</evidence>
<comment type="caution">
    <text evidence="11">The sequence shown here is derived from an EMBL/GenBank/DDBJ whole genome shotgun (WGS) entry which is preliminary data.</text>
</comment>
<dbReference type="InterPro" id="IPR000644">
    <property type="entry name" value="CBS_dom"/>
</dbReference>
<dbReference type="CDD" id="cd04606">
    <property type="entry name" value="CBS_pair_Mg_transporter"/>
    <property type="match status" value="1"/>
</dbReference>
<comment type="subunit">
    <text evidence="9">Homodimer.</text>
</comment>
<evidence type="ECO:0000256" key="6">
    <source>
        <dbReference type="ARBA" id="ARBA00022989"/>
    </source>
</evidence>
<keyword evidence="9" id="KW-1003">Cell membrane</keyword>
<dbReference type="PANTHER" id="PTHR43773">
    <property type="entry name" value="MAGNESIUM TRANSPORTER MGTE"/>
    <property type="match status" value="1"/>
</dbReference>
<dbReference type="Pfam" id="PF00571">
    <property type="entry name" value="CBS"/>
    <property type="match status" value="2"/>
</dbReference>
<dbReference type="SUPFAM" id="SSF161093">
    <property type="entry name" value="MgtE membrane domain-like"/>
    <property type="match status" value="1"/>
</dbReference>
<dbReference type="Gene3D" id="1.10.357.20">
    <property type="entry name" value="SLC41 divalent cation transporters, integral membrane domain"/>
    <property type="match status" value="1"/>
</dbReference>
<keyword evidence="5 9" id="KW-0460">Magnesium</keyword>
<name>A0A415M9Z4_9FIRM</name>
<comment type="similarity">
    <text evidence="2 9">Belongs to the SLC41A transporter family.</text>
</comment>
<dbReference type="SUPFAM" id="SSF158791">
    <property type="entry name" value="MgtE N-terminal domain-like"/>
    <property type="match status" value="1"/>
</dbReference>
<feature type="domain" description="CBS" evidence="10">
    <location>
        <begin position="150"/>
        <end position="213"/>
    </location>
</feature>
<dbReference type="NCBIfam" id="TIGR00400">
    <property type="entry name" value="mgtE"/>
    <property type="match status" value="1"/>
</dbReference>
<dbReference type="InterPro" id="IPR038076">
    <property type="entry name" value="MgtE_N_sf"/>
</dbReference>
<evidence type="ECO:0000256" key="3">
    <source>
        <dbReference type="ARBA" id="ARBA00022448"/>
    </source>
</evidence>
<comment type="subcellular location">
    <subcellularLocation>
        <location evidence="9">Cell membrane</location>
        <topology evidence="9">Multi-pass membrane protein</topology>
    </subcellularLocation>
    <subcellularLocation>
        <location evidence="1">Membrane</location>
        <topology evidence="1">Multi-pass membrane protein</topology>
    </subcellularLocation>
</comment>
<dbReference type="InterPro" id="IPR006667">
    <property type="entry name" value="SLC41_membr_dom"/>
</dbReference>
<evidence type="ECO:0000256" key="1">
    <source>
        <dbReference type="ARBA" id="ARBA00004141"/>
    </source>
</evidence>